<feature type="transmembrane region" description="Helical" evidence="14">
    <location>
        <begin position="97"/>
        <end position="118"/>
    </location>
</feature>
<keyword evidence="6" id="KW-0808">Transferase</keyword>
<dbReference type="SUPFAM" id="SSF55874">
    <property type="entry name" value="ATPase domain of HSP90 chaperone/DNA topoisomerase II/histidine kinase"/>
    <property type="match status" value="1"/>
</dbReference>
<evidence type="ECO:0000256" key="4">
    <source>
        <dbReference type="ARBA" id="ARBA00012438"/>
    </source>
</evidence>
<dbReference type="EMBL" id="PRKW01000004">
    <property type="protein sequence ID" value="PPB48978.1"/>
    <property type="molecule type" value="Genomic_DNA"/>
</dbReference>
<dbReference type="Proteomes" id="UP000239297">
    <property type="component" value="Unassembled WGS sequence"/>
</dbReference>
<dbReference type="RefSeq" id="WP_104121420.1">
    <property type="nucleotide sequence ID" value="NZ_PRKW01000004.1"/>
</dbReference>
<dbReference type="InterPro" id="IPR036890">
    <property type="entry name" value="HATPase_C_sf"/>
</dbReference>
<keyword evidence="7 14" id="KW-0812">Transmembrane</keyword>
<sequence>MAPAARRTLAAPVGRLRVAVACAVALILPPLLEAAVFRVGGSLLAVDVLFQLACVIAVALIGGLWPALLGALWSTIILNYTSTEPFGSLEISDAENIATVLIFIAVAVTVSLVVGLSAQRSRDAALAQQEAALLGALARGALAEEDTLQGFLRHVQTQFDVDAVALFGRTAGPTDTGDQHPDHELTAGLGVERTALAVRDTPGVGTDRRGTTSDRLDTMREGHDAARRDGADPWTPEAATTLEPLDGDVTLALYGHQLSARERGLLTAFAGQLRSMLQRQELVRSTRTNRRLVEGNVMRTAILRSVSHDLRTPLAGIKLAVSSLRHSEMNFSREEEDELLETIEDSSDRLDALVNNLLDMSRITGDAVNALLRPLRWVDVVGPALVNIPADRVHVAIPPNLPAIEADPVLLERVLANIVENAVKYAPGSSIEVTASVGGTGKALINGFPASELRVIDHGRGVSREDVTAMFRPFQRLDDAPSGAGVGLGLAVAKGFTEVMGGVLDAEQTPGGGLTLVIRLPISTGAAEL</sequence>
<feature type="domain" description="Histidine kinase" evidence="15">
    <location>
        <begin position="305"/>
        <end position="524"/>
    </location>
</feature>
<dbReference type="Gene3D" id="1.10.287.130">
    <property type="match status" value="1"/>
</dbReference>
<accession>A0A2S5IWN2</accession>
<dbReference type="Pfam" id="PF02518">
    <property type="entry name" value="HATPase_c"/>
    <property type="match status" value="1"/>
</dbReference>
<dbReference type="InterPro" id="IPR003661">
    <property type="entry name" value="HisK_dim/P_dom"/>
</dbReference>
<dbReference type="InterPro" id="IPR052023">
    <property type="entry name" value="Histidine_kinase_KdpD"/>
</dbReference>
<dbReference type="OrthoDB" id="9806130at2"/>
<dbReference type="GO" id="GO:0005524">
    <property type="term" value="F:ATP binding"/>
    <property type="evidence" value="ECO:0007669"/>
    <property type="project" value="UniProtKB-KW"/>
</dbReference>
<comment type="catalytic activity">
    <reaction evidence="1">
        <text>ATP + protein L-histidine = ADP + protein N-phospho-L-histidine.</text>
        <dbReference type="EC" id="2.7.13.3"/>
    </reaction>
</comment>
<dbReference type="PROSITE" id="PS50109">
    <property type="entry name" value="HIS_KIN"/>
    <property type="match status" value="1"/>
</dbReference>
<keyword evidence="9 16" id="KW-0418">Kinase</keyword>
<keyword evidence="12" id="KW-0902">Two-component regulatory system</keyword>
<comment type="caution">
    <text evidence="16">The sequence shown here is derived from an EMBL/GenBank/DDBJ whole genome shotgun (WGS) entry which is preliminary data.</text>
</comment>
<keyword evidence="5" id="KW-0597">Phosphoprotein</keyword>
<reference evidence="16 17" key="1">
    <citation type="journal article" date="2014" name="Int. J. Syst. Evol. Microbiol.">
        <title>Arthrobacter pityocampae sp. nov., isolated from Thaumetopoea pityocampa (Lep., Thaumetopoeidae).</title>
        <authorList>
            <person name="Ince I.A."/>
            <person name="Demirbag Z."/>
            <person name="Kati H."/>
        </authorList>
    </citation>
    <scope>NUCLEOTIDE SEQUENCE [LARGE SCALE GENOMIC DNA]</scope>
    <source>
        <strain evidence="16 17">Tp2</strain>
    </source>
</reference>
<comment type="subcellular location">
    <subcellularLocation>
        <location evidence="3">Cell membrane</location>
    </subcellularLocation>
    <subcellularLocation>
        <location evidence="2">Membrane</location>
        <topology evidence="2">Multi-pass membrane protein</topology>
    </subcellularLocation>
</comment>
<dbReference type="PANTHER" id="PTHR45569">
    <property type="entry name" value="SENSOR PROTEIN KDPD"/>
    <property type="match status" value="1"/>
</dbReference>
<proteinExistence type="predicted"/>
<evidence type="ECO:0000256" key="6">
    <source>
        <dbReference type="ARBA" id="ARBA00022679"/>
    </source>
</evidence>
<keyword evidence="17" id="KW-1185">Reference proteome</keyword>
<dbReference type="Pfam" id="PF00512">
    <property type="entry name" value="HisKA"/>
    <property type="match status" value="1"/>
</dbReference>
<evidence type="ECO:0000313" key="16">
    <source>
        <dbReference type="EMBL" id="PPB48978.1"/>
    </source>
</evidence>
<evidence type="ECO:0000256" key="13">
    <source>
        <dbReference type="ARBA" id="ARBA00023136"/>
    </source>
</evidence>
<dbReference type="PANTHER" id="PTHR45569:SF1">
    <property type="entry name" value="SENSOR PROTEIN KDPD"/>
    <property type="match status" value="1"/>
</dbReference>
<dbReference type="Gene3D" id="3.30.565.10">
    <property type="entry name" value="Histidine kinase-like ATPase, C-terminal domain"/>
    <property type="match status" value="1"/>
</dbReference>
<dbReference type="EC" id="2.7.13.3" evidence="4"/>
<evidence type="ECO:0000256" key="7">
    <source>
        <dbReference type="ARBA" id="ARBA00022692"/>
    </source>
</evidence>
<evidence type="ECO:0000256" key="12">
    <source>
        <dbReference type="ARBA" id="ARBA00023012"/>
    </source>
</evidence>
<dbReference type="InterPro" id="IPR005467">
    <property type="entry name" value="His_kinase_dom"/>
</dbReference>
<dbReference type="Gene3D" id="1.20.120.620">
    <property type="entry name" value="Backbone structure of the membrane domain of e. Coli histidine kinase receptor kdpd"/>
    <property type="match status" value="1"/>
</dbReference>
<dbReference type="InterPro" id="IPR025201">
    <property type="entry name" value="KdpD_TM"/>
</dbReference>
<evidence type="ECO:0000256" key="9">
    <source>
        <dbReference type="ARBA" id="ARBA00022777"/>
    </source>
</evidence>
<organism evidence="16 17">
    <name type="scientific">Arthrobacter pityocampae</name>
    <dbReference type="NCBI Taxonomy" id="547334"/>
    <lineage>
        <taxon>Bacteria</taxon>
        <taxon>Bacillati</taxon>
        <taxon>Actinomycetota</taxon>
        <taxon>Actinomycetes</taxon>
        <taxon>Micrococcales</taxon>
        <taxon>Micrococcaceae</taxon>
        <taxon>Arthrobacter</taxon>
    </lineage>
</organism>
<dbReference type="PRINTS" id="PR00344">
    <property type="entry name" value="BCTRLSENSOR"/>
</dbReference>
<dbReference type="GO" id="GO:0005886">
    <property type="term" value="C:plasma membrane"/>
    <property type="evidence" value="ECO:0007669"/>
    <property type="project" value="UniProtKB-SubCell"/>
</dbReference>
<dbReference type="SMART" id="SM00387">
    <property type="entry name" value="HATPase_c"/>
    <property type="match status" value="1"/>
</dbReference>
<keyword evidence="8" id="KW-0547">Nucleotide-binding</keyword>
<gene>
    <name evidence="16" type="ORF">C4K88_09610</name>
</gene>
<keyword evidence="11 14" id="KW-1133">Transmembrane helix</keyword>
<evidence type="ECO:0000256" key="1">
    <source>
        <dbReference type="ARBA" id="ARBA00000085"/>
    </source>
</evidence>
<evidence type="ECO:0000259" key="15">
    <source>
        <dbReference type="PROSITE" id="PS50109"/>
    </source>
</evidence>
<dbReference type="Pfam" id="PF13493">
    <property type="entry name" value="DUF4118"/>
    <property type="match status" value="1"/>
</dbReference>
<dbReference type="InterPro" id="IPR038318">
    <property type="entry name" value="KdpD_sf"/>
</dbReference>
<evidence type="ECO:0000256" key="10">
    <source>
        <dbReference type="ARBA" id="ARBA00022840"/>
    </source>
</evidence>
<dbReference type="InterPro" id="IPR004358">
    <property type="entry name" value="Sig_transdc_His_kin-like_C"/>
</dbReference>
<name>A0A2S5IWN2_9MICC</name>
<evidence type="ECO:0000256" key="14">
    <source>
        <dbReference type="SAM" id="Phobius"/>
    </source>
</evidence>
<dbReference type="InterPro" id="IPR036097">
    <property type="entry name" value="HisK_dim/P_sf"/>
</dbReference>
<dbReference type="InterPro" id="IPR003594">
    <property type="entry name" value="HATPase_dom"/>
</dbReference>
<dbReference type="AlphaFoldDB" id="A0A2S5IWN2"/>
<keyword evidence="13 14" id="KW-0472">Membrane</keyword>
<evidence type="ECO:0000256" key="5">
    <source>
        <dbReference type="ARBA" id="ARBA00022553"/>
    </source>
</evidence>
<keyword evidence="10" id="KW-0067">ATP-binding</keyword>
<evidence type="ECO:0000256" key="8">
    <source>
        <dbReference type="ARBA" id="ARBA00022741"/>
    </source>
</evidence>
<evidence type="ECO:0000256" key="2">
    <source>
        <dbReference type="ARBA" id="ARBA00004141"/>
    </source>
</evidence>
<evidence type="ECO:0000256" key="3">
    <source>
        <dbReference type="ARBA" id="ARBA00004236"/>
    </source>
</evidence>
<evidence type="ECO:0000256" key="11">
    <source>
        <dbReference type="ARBA" id="ARBA00022989"/>
    </source>
</evidence>
<evidence type="ECO:0000313" key="17">
    <source>
        <dbReference type="Proteomes" id="UP000239297"/>
    </source>
</evidence>
<feature type="transmembrane region" description="Helical" evidence="14">
    <location>
        <begin position="50"/>
        <end position="76"/>
    </location>
</feature>
<dbReference type="CDD" id="cd00082">
    <property type="entry name" value="HisKA"/>
    <property type="match status" value="1"/>
</dbReference>
<protein>
    <recommendedName>
        <fullName evidence="4">histidine kinase</fullName>
        <ecNumber evidence="4">2.7.13.3</ecNumber>
    </recommendedName>
</protein>
<dbReference type="GO" id="GO:0000155">
    <property type="term" value="F:phosphorelay sensor kinase activity"/>
    <property type="evidence" value="ECO:0007669"/>
    <property type="project" value="InterPro"/>
</dbReference>
<dbReference type="SUPFAM" id="SSF47384">
    <property type="entry name" value="Homodimeric domain of signal transducing histidine kinase"/>
    <property type="match status" value="1"/>
</dbReference>
<dbReference type="SMART" id="SM00388">
    <property type="entry name" value="HisKA"/>
    <property type="match status" value="1"/>
</dbReference>